<gene>
    <name evidence="3" type="ORF">JVW63_02310</name>
</gene>
<proteinExistence type="inferred from homology"/>
<keyword evidence="4" id="KW-1185">Reference proteome</keyword>
<evidence type="ECO:0000256" key="1">
    <source>
        <dbReference type="ARBA" id="ARBA00008984"/>
    </source>
</evidence>
<dbReference type="PROSITE" id="PS01148">
    <property type="entry name" value="UPF0033"/>
    <property type="match status" value="1"/>
</dbReference>
<accession>A0ABS2TD21</accession>
<organism evidence="3 4">
    <name type="scientific">Flaviflexus equikiangi</name>
    <dbReference type="NCBI Taxonomy" id="2758573"/>
    <lineage>
        <taxon>Bacteria</taxon>
        <taxon>Bacillati</taxon>
        <taxon>Actinomycetota</taxon>
        <taxon>Actinomycetes</taxon>
        <taxon>Actinomycetales</taxon>
        <taxon>Actinomycetaceae</taxon>
        <taxon>Flaviflexus</taxon>
    </lineage>
</organism>
<dbReference type="InterPro" id="IPR036868">
    <property type="entry name" value="TusA-like_sf"/>
</dbReference>
<comment type="caution">
    <text evidence="3">The sequence shown here is derived from an EMBL/GenBank/DDBJ whole genome shotgun (WGS) entry which is preliminary data.</text>
</comment>
<dbReference type="InterPro" id="IPR001455">
    <property type="entry name" value="TusA-like"/>
</dbReference>
<protein>
    <submittedName>
        <fullName evidence="3">Sulfurtransferase TusA family protein</fullName>
    </submittedName>
</protein>
<comment type="similarity">
    <text evidence="1">Belongs to the sulfur carrier protein TusA family.</text>
</comment>
<evidence type="ECO:0000313" key="4">
    <source>
        <dbReference type="Proteomes" id="UP000705983"/>
    </source>
</evidence>
<name>A0ABS2TD21_9ACTO</name>
<dbReference type="EMBL" id="JAFFJS010000001">
    <property type="protein sequence ID" value="MBM9432537.1"/>
    <property type="molecule type" value="Genomic_DNA"/>
</dbReference>
<dbReference type="Pfam" id="PF01206">
    <property type="entry name" value="TusA"/>
    <property type="match status" value="1"/>
</dbReference>
<dbReference type="Gene3D" id="3.30.110.40">
    <property type="entry name" value="TusA-like domain"/>
    <property type="match status" value="1"/>
</dbReference>
<dbReference type="CDD" id="cd00291">
    <property type="entry name" value="SirA_YedF_YeeD"/>
    <property type="match status" value="1"/>
</dbReference>
<evidence type="ECO:0000313" key="3">
    <source>
        <dbReference type="EMBL" id="MBM9432537.1"/>
    </source>
</evidence>
<reference evidence="4" key="1">
    <citation type="submission" date="2021-02" db="EMBL/GenBank/DDBJ databases">
        <title>Leucobacter sp. CX169.</title>
        <authorList>
            <person name="Cheng Y."/>
        </authorList>
    </citation>
    <scope>NUCLEOTIDE SEQUENCE [LARGE SCALE GENOMIC DNA]</scope>
    <source>
        <strain evidence="4">JY899</strain>
    </source>
</reference>
<evidence type="ECO:0000259" key="2">
    <source>
        <dbReference type="PROSITE" id="PS01148"/>
    </source>
</evidence>
<dbReference type="PANTHER" id="PTHR33279:SF6">
    <property type="entry name" value="SULFUR CARRIER PROTEIN YEDF-RELATED"/>
    <property type="match status" value="1"/>
</dbReference>
<sequence>MGFLNLITPQKKNVEPISAQQPGPSKKYLLDTLGEVCPFPLIEAKRAIAPLNSGDELQIDFDCTQATDSIPAWAAQNGHTVTDFRQVDAASWTVTVKKA</sequence>
<feature type="domain" description="UPF0033" evidence="2">
    <location>
        <begin position="30"/>
        <end position="54"/>
    </location>
</feature>
<dbReference type="Proteomes" id="UP000705983">
    <property type="component" value="Unassembled WGS sequence"/>
</dbReference>
<dbReference type="SUPFAM" id="SSF64307">
    <property type="entry name" value="SirA-like"/>
    <property type="match status" value="1"/>
</dbReference>
<dbReference type="RefSeq" id="WP_182172742.1">
    <property type="nucleotide sequence ID" value="NZ_CP059676.1"/>
</dbReference>
<dbReference type="PANTHER" id="PTHR33279">
    <property type="entry name" value="SULFUR CARRIER PROTEIN YEDF-RELATED"/>
    <property type="match status" value="1"/>
</dbReference>